<feature type="compositionally biased region" description="Basic and acidic residues" evidence="1">
    <location>
        <begin position="255"/>
        <end position="308"/>
    </location>
</feature>
<reference evidence="2 3" key="1">
    <citation type="journal article" date="2020" name="Genomics">
        <title>Complete, high-quality genomes from long-read metagenomic sequencing of two wolf lichen thalli reveals enigmatic genome architecture.</title>
        <authorList>
            <person name="McKenzie S.K."/>
            <person name="Walston R.F."/>
            <person name="Allen J.L."/>
        </authorList>
    </citation>
    <scope>NUCLEOTIDE SEQUENCE [LARGE SCALE GENOMIC DNA]</scope>
    <source>
        <strain evidence="2">WasteWater1</strain>
    </source>
</reference>
<feature type="compositionally biased region" description="Polar residues" evidence="1">
    <location>
        <begin position="168"/>
        <end position="182"/>
    </location>
</feature>
<gene>
    <name evidence="2" type="ORF">HO133_004748</name>
</gene>
<organism evidence="2 3">
    <name type="scientific">Letharia lupina</name>
    <dbReference type="NCBI Taxonomy" id="560253"/>
    <lineage>
        <taxon>Eukaryota</taxon>
        <taxon>Fungi</taxon>
        <taxon>Dikarya</taxon>
        <taxon>Ascomycota</taxon>
        <taxon>Pezizomycotina</taxon>
        <taxon>Lecanoromycetes</taxon>
        <taxon>OSLEUM clade</taxon>
        <taxon>Lecanoromycetidae</taxon>
        <taxon>Lecanorales</taxon>
        <taxon>Lecanorineae</taxon>
        <taxon>Parmeliaceae</taxon>
        <taxon>Letharia</taxon>
    </lineage>
</organism>
<dbReference type="EMBL" id="JACCJB010000002">
    <property type="protein sequence ID" value="KAF6230406.1"/>
    <property type="molecule type" value="Genomic_DNA"/>
</dbReference>
<proteinExistence type="predicted"/>
<comment type="caution">
    <text evidence="2">The sequence shown here is derived from an EMBL/GenBank/DDBJ whole genome shotgun (WGS) entry which is preliminary data.</text>
</comment>
<dbReference type="GeneID" id="59333154"/>
<sequence length="497" mass="54737">MSFAAPVSKEGFWYNGDLYVEVGGLNRHKRAPVAEITAILRPDLKISKAATVQPSKDPVGHWYEAQLMHYGLPPSKDKARAKMRLLEAVNSSNLVVPLGISRLEESLRKEFNAAEKKAKAQYKLQSGGERKDAANPRKRKQPDSAPNVNVTVNFNGMDTMHFGEMPSPSVTHAPNPTEQQLHSSSKKAKATPKKDCKIREATIKTKAPQTASNKKALAAKDPITKKPSSTTEAVTAKQGKTGAQKEPTAKKQPAAKKEPPTKKEPTVQKESMAKKEPTVKKESMAKKEPTVKKESMAKKEPTVKKESMAKKTLTVKEKPAMKKETTTEKQRAVKAENLHSYPSASNVGSLGLINGLYNIECPTMREQFSDNFDPDSLSLILTLDGPRIWGAYDFGQYSGVLLLENRPYSASNEALPVKWRGRENGEGEMSFGDHCYGDIAFHGNGRITGMLNFYGDCEFSGTRQPGPGTALRPAASMKEEWGGYNDSSYSYEASNRW</sequence>
<feature type="region of interest" description="Disordered" evidence="1">
    <location>
        <begin position="118"/>
        <end position="308"/>
    </location>
</feature>
<dbReference type="Proteomes" id="UP000593566">
    <property type="component" value="Unassembled WGS sequence"/>
</dbReference>
<feature type="compositionally biased region" description="Polar residues" evidence="1">
    <location>
        <begin position="144"/>
        <end position="156"/>
    </location>
</feature>
<evidence type="ECO:0000256" key="1">
    <source>
        <dbReference type="SAM" id="MobiDB-lite"/>
    </source>
</evidence>
<dbReference type="RefSeq" id="XP_037157663.1">
    <property type="nucleotide sequence ID" value="XM_037295662.1"/>
</dbReference>
<evidence type="ECO:0000313" key="2">
    <source>
        <dbReference type="EMBL" id="KAF6230406.1"/>
    </source>
</evidence>
<evidence type="ECO:0000313" key="3">
    <source>
        <dbReference type="Proteomes" id="UP000593566"/>
    </source>
</evidence>
<accession>A0A8H6FKV4</accession>
<keyword evidence="3" id="KW-1185">Reference proteome</keyword>
<name>A0A8H6FKV4_9LECA</name>
<feature type="compositionally biased region" description="Basic and acidic residues" evidence="1">
    <location>
        <begin position="192"/>
        <end position="203"/>
    </location>
</feature>
<protein>
    <submittedName>
        <fullName evidence="2">Uncharacterized protein</fullName>
    </submittedName>
</protein>
<dbReference type="AlphaFoldDB" id="A0A8H6FKV4"/>